<dbReference type="Proteomes" id="UP000054770">
    <property type="component" value="Unassembled WGS sequence"/>
</dbReference>
<dbReference type="GO" id="GO:0003677">
    <property type="term" value="F:DNA binding"/>
    <property type="evidence" value="ECO:0007669"/>
    <property type="project" value="UniProtKB-KW"/>
</dbReference>
<dbReference type="PANTHER" id="PTHR44688">
    <property type="entry name" value="DNA-BINDING TRANSCRIPTIONAL ACTIVATOR DEVR_DOSR"/>
    <property type="match status" value="1"/>
</dbReference>
<proteinExistence type="predicted"/>
<dbReference type="CDD" id="cd06170">
    <property type="entry name" value="LuxR_C_like"/>
    <property type="match status" value="1"/>
</dbReference>
<organism evidence="5 6">
    <name type="scientific">Caballeronia choica</name>
    <dbReference type="NCBI Taxonomy" id="326476"/>
    <lineage>
        <taxon>Bacteria</taxon>
        <taxon>Pseudomonadati</taxon>
        <taxon>Pseudomonadota</taxon>
        <taxon>Betaproteobacteria</taxon>
        <taxon>Burkholderiales</taxon>
        <taxon>Burkholderiaceae</taxon>
        <taxon>Caballeronia</taxon>
    </lineage>
</organism>
<dbReference type="InterPro" id="IPR011990">
    <property type="entry name" value="TPR-like_helical_dom_sf"/>
</dbReference>
<dbReference type="InterPro" id="IPR027417">
    <property type="entry name" value="P-loop_NTPase"/>
</dbReference>
<dbReference type="GO" id="GO:0006355">
    <property type="term" value="P:regulation of DNA-templated transcription"/>
    <property type="evidence" value="ECO:0007669"/>
    <property type="project" value="InterPro"/>
</dbReference>
<dbReference type="PROSITE" id="PS50043">
    <property type="entry name" value="HTH_LUXR_2"/>
    <property type="match status" value="1"/>
</dbReference>
<dbReference type="InterPro" id="IPR041617">
    <property type="entry name" value="TPR_MalT"/>
</dbReference>
<keyword evidence="2" id="KW-0238">DNA-binding</keyword>
<dbReference type="InterPro" id="IPR059106">
    <property type="entry name" value="WHD_MalT"/>
</dbReference>
<dbReference type="Pfam" id="PF25873">
    <property type="entry name" value="WHD_MalT"/>
    <property type="match status" value="1"/>
</dbReference>
<comment type="caution">
    <text evidence="5">The sequence shown here is derived from an EMBL/GenBank/DDBJ whole genome shotgun (WGS) entry which is preliminary data.</text>
</comment>
<evidence type="ECO:0000313" key="6">
    <source>
        <dbReference type="Proteomes" id="UP000054770"/>
    </source>
</evidence>
<keyword evidence="3" id="KW-0804">Transcription</keyword>
<dbReference type="SMART" id="SM00421">
    <property type="entry name" value="HTH_LUXR"/>
    <property type="match status" value="1"/>
</dbReference>
<name>A0A158IQ56_9BURK</name>
<dbReference type="Gene3D" id="1.10.10.10">
    <property type="entry name" value="Winged helix-like DNA-binding domain superfamily/Winged helix DNA-binding domain"/>
    <property type="match status" value="1"/>
</dbReference>
<keyword evidence="6" id="KW-1185">Reference proteome</keyword>
<dbReference type="PROSITE" id="PS00622">
    <property type="entry name" value="HTH_LUXR_1"/>
    <property type="match status" value="1"/>
</dbReference>
<sequence>MTDVTALTAVTEVMAPAGPALLLATKLLPPRLAAGLIDRPRLIELAALAESKRLTVIKAPAGFGKTSLALAWLNRLRASGAHVAWLSLDTDDDEPARFLHHLAQALRHACGNVGASAIRLTAEASLVPAQCIVATLINELVEVDDEVYLFLDDYHLISLPVIHEVVAFLIEHVPSHVHLVVCTRTDSTLPLARLRAGNELLEIDASTLRFNFEETRCFVERECPGKLGAATVKSLFASTEGWAAALRISASVLVREEPKAGSESGTPSGASRPFAAYLEDILKRLPAEMVDFMLRTAILDRLTASLCEAVTGVERSQGMLEAIAARQLLLDPMDVEGHWFRYHHLMRDYLCQRLETQHRDEVSDVHRRACAWYAQEEQWTDAVRHAIAAGATDEAISLMGRCAMALVTKGDLLTLLGWQRQFPAHLMRGQVQVRLAIAWGMALALRFDDALAMLDALERDAIGTDAETERMRRECQAIHSVLAALQDEPQRALAIAQACLERPSADVWTTNVVSNVVRFGHWKAGDLEALYATPWIPYSLEDDQRNVFSSVYRLCLLGHAEMQQMHFALAEQYFMESMHLAERYSGPQSISAALCAPMIAQIRYEQGRLDEAEALVLDLMPVVDLAVMLDSVLIAYRLLVRIAVARSNTAQAYALLDRAQVLGHRRGWHRLIAAALVDRTRLHIREGRMAEAAACASQLDGLAARGSQSSSPVSAEIDNYRALAAACVAMAQNRTHEAVECLNAARRSAEARHGDDLALRLRTTLALAWMGGGKAREAIEVFGEVLKVAAPAGIYQSILDQGPEIGPLLQAMRDGTRNTAQTKDMVSYIDRLLDGWRARYQPDNKSQRDAERESLSARERNIVDLIAQGLSNKEIARNLGIAPETVKSHVKSIFVKLAVDKRAHAVARAQAMGLI</sequence>
<feature type="domain" description="HTH luxR-type" evidence="4">
    <location>
        <begin position="848"/>
        <end position="913"/>
    </location>
</feature>
<evidence type="ECO:0000256" key="3">
    <source>
        <dbReference type="ARBA" id="ARBA00023163"/>
    </source>
</evidence>
<dbReference type="Pfam" id="PF17874">
    <property type="entry name" value="TPR_MalT"/>
    <property type="match status" value="1"/>
</dbReference>
<reference evidence="5" key="1">
    <citation type="submission" date="2016-01" db="EMBL/GenBank/DDBJ databases">
        <authorList>
            <person name="Peeters C."/>
        </authorList>
    </citation>
    <scope>NUCLEOTIDE SEQUENCE [LARGE SCALE GENOMIC DNA]</scope>
    <source>
        <strain evidence="5">LMG 22940</strain>
    </source>
</reference>
<dbReference type="InterPro" id="IPR000792">
    <property type="entry name" value="Tscrpt_reg_LuxR_C"/>
</dbReference>
<dbReference type="InterPro" id="IPR016032">
    <property type="entry name" value="Sig_transdc_resp-reg_C-effctor"/>
</dbReference>
<evidence type="ECO:0000256" key="2">
    <source>
        <dbReference type="ARBA" id="ARBA00023125"/>
    </source>
</evidence>
<dbReference type="PANTHER" id="PTHR44688:SF16">
    <property type="entry name" value="DNA-BINDING TRANSCRIPTIONAL ACTIVATOR DEVR_DOSR"/>
    <property type="match status" value="1"/>
</dbReference>
<evidence type="ECO:0000313" key="5">
    <source>
        <dbReference type="EMBL" id="SAL58764.1"/>
    </source>
</evidence>
<dbReference type="Gene3D" id="1.25.40.10">
    <property type="entry name" value="Tetratricopeptide repeat domain"/>
    <property type="match status" value="1"/>
</dbReference>
<dbReference type="InterPro" id="IPR036388">
    <property type="entry name" value="WH-like_DNA-bd_sf"/>
</dbReference>
<evidence type="ECO:0000256" key="1">
    <source>
        <dbReference type="ARBA" id="ARBA00023015"/>
    </source>
</evidence>
<gene>
    <name evidence="5" type="ORF">AWB68_02917</name>
</gene>
<accession>A0A158IQ56</accession>
<dbReference type="RefSeq" id="WP_235028333.1">
    <property type="nucleotide sequence ID" value="NZ_FCON02000027.1"/>
</dbReference>
<evidence type="ECO:0000259" key="4">
    <source>
        <dbReference type="PROSITE" id="PS50043"/>
    </source>
</evidence>
<protein>
    <submittedName>
        <fullName evidence="5">ATP-dependent transcription regulator LuxR</fullName>
    </submittedName>
</protein>
<dbReference type="Pfam" id="PF00196">
    <property type="entry name" value="GerE"/>
    <property type="match status" value="1"/>
</dbReference>
<dbReference type="AlphaFoldDB" id="A0A158IQ56"/>
<keyword evidence="1" id="KW-0805">Transcription regulation</keyword>
<dbReference type="SUPFAM" id="SSF46894">
    <property type="entry name" value="C-terminal effector domain of the bipartite response regulators"/>
    <property type="match status" value="1"/>
</dbReference>
<dbReference type="EMBL" id="FCON02000027">
    <property type="protein sequence ID" value="SAL58764.1"/>
    <property type="molecule type" value="Genomic_DNA"/>
</dbReference>
<dbReference type="PRINTS" id="PR00038">
    <property type="entry name" value="HTHLUXR"/>
</dbReference>
<dbReference type="Gene3D" id="3.40.50.300">
    <property type="entry name" value="P-loop containing nucleotide triphosphate hydrolases"/>
    <property type="match status" value="1"/>
</dbReference>
<dbReference type="SUPFAM" id="SSF52540">
    <property type="entry name" value="P-loop containing nucleoside triphosphate hydrolases"/>
    <property type="match status" value="1"/>
</dbReference>